<evidence type="ECO:0000256" key="1">
    <source>
        <dbReference type="ARBA" id="ARBA00022574"/>
    </source>
</evidence>
<keyword evidence="4" id="KW-0508">mRNA splicing</keyword>
<evidence type="ECO:0000313" key="8">
    <source>
        <dbReference type="EMBL" id="KAK9808918.1"/>
    </source>
</evidence>
<dbReference type="InterPro" id="IPR001680">
    <property type="entry name" value="WD40_rpt"/>
</dbReference>
<name>A0AAW1PK00_9CHLO</name>
<dbReference type="GO" id="GO:0000387">
    <property type="term" value="P:spliceosomal snRNP assembly"/>
    <property type="evidence" value="ECO:0007669"/>
    <property type="project" value="TreeGrafter"/>
</dbReference>
<dbReference type="GO" id="GO:0003723">
    <property type="term" value="F:RNA binding"/>
    <property type="evidence" value="ECO:0007669"/>
    <property type="project" value="TreeGrafter"/>
</dbReference>
<keyword evidence="1 7" id="KW-0853">WD repeat</keyword>
<dbReference type="SUPFAM" id="SSF50978">
    <property type="entry name" value="WD40 repeat-like"/>
    <property type="match status" value="1"/>
</dbReference>
<dbReference type="PANTHER" id="PTHR19877">
    <property type="entry name" value="EUKARYOTIC TRANSLATION INITIATION FACTOR 3 SUBUNIT I"/>
    <property type="match status" value="1"/>
</dbReference>
<evidence type="ECO:0000256" key="2">
    <source>
        <dbReference type="ARBA" id="ARBA00022664"/>
    </source>
</evidence>
<dbReference type="InterPro" id="IPR036322">
    <property type="entry name" value="WD40_repeat_dom_sf"/>
</dbReference>
<feature type="repeat" description="WD" evidence="7">
    <location>
        <begin position="266"/>
        <end position="298"/>
    </location>
</feature>
<evidence type="ECO:0000256" key="6">
    <source>
        <dbReference type="ARBA" id="ARBA00040390"/>
    </source>
</evidence>
<dbReference type="EMBL" id="JALJOR010000011">
    <property type="protein sequence ID" value="KAK9808918.1"/>
    <property type="molecule type" value="Genomic_DNA"/>
</dbReference>
<dbReference type="SMART" id="SM00320">
    <property type="entry name" value="WD40"/>
    <property type="match status" value="7"/>
</dbReference>
<keyword evidence="3" id="KW-0677">Repeat</keyword>
<reference evidence="8 9" key="1">
    <citation type="journal article" date="2024" name="Nat. Commun.">
        <title>Phylogenomics reveals the evolutionary origins of lichenization in chlorophyte algae.</title>
        <authorList>
            <person name="Puginier C."/>
            <person name="Libourel C."/>
            <person name="Otte J."/>
            <person name="Skaloud P."/>
            <person name="Haon M."/>
            <person name="Grisel S."/>
            <person name="Petersen M."/>
            <person name="Berrin J.G."/>
            <person name="Delaux P.M."/>
            <person name="Dal Grande F."/>
            <person name="Keller J."/>
        </authorList>
    </citation>
    <scope>NUCLEOTIDE SEQUENCE [LARGE SCALE GENOMIC DNA]</scope>
    <source>
        <strain evidence="8 9">SAG 2043</strain>
    </source>
</reference>
<sequence>MPAGRRPVQNPLVCHGHTRPIVELSYSPVTPDGYFLTSASKDKEPMLRNGETGDWIGTFQGHKGAVWSCVLNDTAVLAATGSADYSARLWDALSGDQTHEWEHPGIVRSVHFAHRSPKLVTGGAKKCLRMYDLQQPGAAPQIQDVTDDIRNAQWHQDDNVILCTYLDKPGISVWDVRSQSIVKTLATGKVVTSLEILPGGQYLTTADGHSVKIWDGQKLEVIKEFTSEYIVESASYCPQKKRFASGGEDMWVHLYDYETGQEVDCNKGHHGPVHCVRFAPTGESYASGSEDGTIRIWETDFALKADDSAAPVANGTAAK</sequence>
<evidence type="ECO:0000256" key="5">
    <source>
        <dbReference type="ARBA" id="ARBA00038394"/>
    </source>
</evidence>
<keyword evidence="2" id="KW-0507">mRNA processing</keyword>
<gene>
    <name evidence="8" type="ORF">WJX72_006420</name>
</gene>
<dbReference type="PROSITE" id="PS50082">
    <property type="entry name" value="WD_REPEATS_2"/>
    <property type="match status" value="2"/>
</dbReference>
<dbReference type="Proteomes" id="UP001489004">
    <property type="component" value="Unassembled WGS sequence"/>
</dbReference>
<dbReference type="CDD" id="cd00200">
    <property type="entry name" value="WD40"/>
    <property type="match status" value="1"/>
</dbReference>
<dbReference type="PANTHER" id="PTHR19877:SF13">
    <property type="entry name" value="SERINE-THREONINE KINASE RECEPTOR-ASSOCIATED PROTEIN"/>
    <property type="match status" value="1"/>
</dbReference>
<accession>A0AAW1PK00</accession>
<feature type="repeat" description="WD" evidence="7">
    <location>
        <begin position="59"/>
        <end position="100"/>
    </location>
</feature>
<dbReference type="AlphaFoldDB" id="A0AAW1PK00"/>
<comment type="caution">
    <text evidence="8">The sequence shown here is derived from an EMBL/GenBank/DDBJ whole genome shotgun (WGS) entry which is preliminary data.</text>
</comment>
<proteinExistence type="inferred from homology"/>
<evidence type="ECO:0000256" key="3">
    <source>
        <dbReference type="ARBA" id="ARBA00022737"/>
    </source>
</evidence>
<evidence type="ECO:0000313" key="9">
    <source>
        <dbReference type="Proteomes" id="UP001489004"/>
    </source>
</evidence>
<dbReference type="InterPro" id="IPR015943">
    <property type="entry name" value="WD40/YVTN_repeat-like_dom_sf"/>
</dbReference>
<protein>
    <recommendedName>
        <fullName evidence="6">Serine-threonine kinase receptor-associated protein</fullName>
    </recommendedName>
</protein>
<dbReference type="GO" id="GO:0032797">
    <property type="term" value="C:SMN complex"/>
    <property type="evidence" value="ECO:0007669"/>
    <property type="project" value="TreeGrafter"/>
</dbReference>
<comment type="similarity">
    <text evidence="5">Belongs to the WD repeat STRAP family.</text>
</comment>
<evidence type="ECO:0000256" key="4">
    <source>
        <dbReference type="ARBA" id="ARBA00023187"/>
    </source>
</evidence>
<organism evidence="8 9">
    <name type="scientific">[Myrmecia] bisecta</name>
    <dbReference type="NCBI Taxonomy" id="41462"/>
    <lineage>
        <taxon>Eukaryota</taxon>
        <taxon>Viridiplantae</taxon>
        <taxon>Chlorophyta</taxon>
        <taxon>core chlorophytes</taxon>
        <taxon>Trebouxiophyceae</taxon>
        <taxon>Trebouxiales</taxon>
        <taxon>Trebouxiaceae</taxon>
        <taxon>Myrmecia</taxon>
    </lineage>
</organism>
<evidence type="ECO:0000256" key="7">
    <source>
        <dbReference type="PROSITE-ProRule" id="PRU00221"/>
    </source>
</evidence>
<keyword evidence="9" id="KW-1185">Reference proteome</keyword>
<dbReference type="PROSITE" id="PS50294">
    <property type="entry name" value="WD_REPEATS_REGION"/>
    <property type="match status" value="2"/>
</dbReference>
<dbReference type="Gene3D" id="2.130.10.10">
    <property type="entry name" value="YVTN repeat-like/Quinoprotein amine dehydrogenase"/>
    <property type="match status" value="1"/>
</dbReference>
<dbReference type="Pfam" id="PF00400">
    <property type="entry name" value="WD40"/>
    <property type="match status" value="4"/>
</dbReference>